<keyword evidence="5 9" id="KW-0805">Transcription regulation</keyword>
<evidence type="ECO:0000259" key="11">
    <source>
        <dbReference type="PROSITE" id="PS50110"/>
    </source>
</evidence>
<keyword evidence="8 9" id="KW-0804">Transcription</keyword>
<gene>
    <name evidence="12" type="ORF">H9635_08355</name>
</gene>
<evidence type="ECO:0000256" key="9">
    <source>
        <dbReference type="PIRNR" id="PIRNR006171"/>
    </source>
</evidence>
<dbReference type="InterPro" id="IPR048714">
    <property type="entry name" value="DpiA-like_HTH"/>
</dbReference>
<dbReference type="InterPro" id="IPR051271">
    <property type="entry name" value="2C-system_Tx_regulators"/>
</dbReference>
<comment type="caution">
    <text evidence="12">The sequence shown here is derived from an EMBL/GenBank/DDBJ whole genome shotgun (WGS) entry which is preliminary data.</text>
</comment>
<keyword evidence="7 9" id="KW-0010">Activator</keyword>
<dbReference type="SUPFAM" id="SSF46785">
    <property type="entry name" value="Winged helix' DNA-binding domain"/>
    <property type="match status" value="1"/>
</dbReference>
<keyword evidence="13" id="KW-1185">Reference proteome</keyword>
<dbReference type="InterPro" id="IPR001789">
    <property type="entry name" value="Sig_transdc_resp-reg_receiver"/>
</dbReference>
<dbReference type="InterPro" id="IPR024187">
    <property type="entry name" value="Sig_transdc_resp-reg_cit/mal"/>
</dbReference>
<evidence type="ECO:0000256" key="4">
    <source>
        <dbReference type="ARBA" id="ARBA00023012"/>
    </source>
</evidence>
<evidence type="ECO:0000256" key="10">
    <source>
        <dbReference type="PROSITE-ProRule" id="PRU00169"/>
    </source>
</evidence>
<feature type="domain" description="Response regulatory" evidence="11">
    <location>
        <begin position="2"/>
        <end position="119"/>
    </location>
</feature>
<feature type="modified residue" description="4-aspartylphosphate" evidence="10">
    <location>
        <position position="54"/>
    </location>
</feature>
<dbReference type="SUPFAM" id="SSF52172">
    <property type="entry name" value="CheY-like"/>
    <property type="match status" value="1"/>
</dbReference>
<sequence length="232" mass="26896">MDIWLLEDDFRIAAIHADYIRAIQPEAQVQQFLSGASLIESLTHTTPPTVLLMDLYIPDVKGYDLVAYVRAHYPEIYIMMVTAAAEREHVEALFSYGVFDYIVKPFDEARLQKAFQQLHVTRLAFQKKMHFTQHDLDMLFNRNSNSSASTEKALPKGIDTFTLEQVIHLFKEQKYTTLTATQLSEVIGTSRSTARRYLEYLVEMNVLETKLLYGTVGRPERNYVLRETYEQN</sequence>
<keyword evidence="2 9" id="KW-0963">Cytoplasm</keyword>
<evidence type="ECO:0000313" key="13">
    <source>
        <dbReference type="Proteomes" id="UP000619101"/>
    </source>
</evidence>
<comment type="subcellular location">
    <subcellularLocation>
        <location evidence="1 9">Cytoplasm</location>
    </subcellularLocation>
</comment>
<evidence type="ECO:0000256" key="1">
    <source>
        <dbReference type="ARBA" id="ARBA00004496"/>
    </source>
</evidence>
<evidence type="ECO:0000256" key="3">
    <source>
        <dbReference type="ARBA" id="ARBA00022553"/>
    </source>
</evidence>
<dbReference type="Pfam" id="PF00072">
    <property type="entry name" value="Response_reg"/>
    <property type="match status" value="1"/>
</dbReference>
<dbReference type="PANTHER" id="PTHR45526">
    <property type="entry name" value="TRANSCRIPTIONAL REGULATORY PROTEIN DPIA"/>
    <property type="match status" value="1"/>
</dbReference>
<dbReference type="EMBL" id="JACSPZ010000003">
    <property type="protein sequence ID" value="MBD8036752.1"/>
    <property type="molecule type" value="Genomic_DNA"/>
</dbReference>
<dbReference type="Proteomes" id="UP000619101">
    <property type="component" value="Unassembled WGS sequence"/>
</dbReference>
<protein>
    <recommendedName>
        <fullName evidence="9">Transcriptional regulatory protein</fullName>
    </recommendedName>
</protein>
<organism evidence="12 13">
    <name type="scientific">Solibacillus faecavium</name>
    <dbReference type="NCBI Taxonomy" id="2762221"/>
    <lineage>
        <taxon>Bacteria</taxon>
        <taxon>Bacillati</taxon>
        <taxon>Bacillota</taxon>
        <taxon>Bacilli</taxon>
        <taxon>Bacillales</taxon>
        <taxon>Caryophanaceae</taxon>
        <taxon>Solibacillus</taxon>
    </lineage>
</organism>
<keyword evidence="6 9" id="KW-0238">DNA-binding</keyword>
<dbReference type="SMART" id="SM00448">
    <property type="entry name" value="REC"/>
    <property type="match status" value="1"/>
</dbReference>
<evidence type="ECO:0000256" key="7">
    <source>
        <dbReference type="ARBA" id="ARBA00023159"/>
    </source>
</evidence>
<evidence type="ECO:0000256" key="2">
    <source>
        <dbReference type="ARBA" id="ARBA00022490"/>
    </source>
</evidence>
<evidence type="ECO:0000256" key="5">
    <source>
        <dbReference type="ARBA" id="ARBA00023015"/>
    </source>
</evidence>
<keyword evidence="3 10" id="KW-0597">Phosphoprotein</keyword>
<accession>A0ABR8XXS1</accession>
<evidence type="ECO:0000256" key="6">
    <source>
        <dbReference type="ARBA" id="ARBA00023125"/>
    </source>
</evidence>
<keyword evidence="4 9" id="KW-0902">Two-component regulatory system</keyword>
<dbReference type="PANTHER" id="PTHR45526:SF1">
    <property type="entry name" value="TRANSCRIPTIONAL REGULATORY PROTEIN DCUR-RELATED"/>
    <property type="match status" value="1"/>
</dbReference>
<name>A0ABR8XXS1_9BACL</name>
<dbReference type="RefSeq" id="WP_191699731.1">
    <property type="nucleotide sequence ID" value="NZ_JACSPZ010000003.1"/>
</dbReference>
<dbReference type="Gene3D" id="3.40.50.2300">
    <property type="match status" value="1"/>
</dbReference>
<dbReference type="InterPro" id="IPR011006">
    <property type="entry name" value="CheY-like_superfamily"/>
</dbReference>
<evidence type="ECO:0000256" key="8">
    <source>
        <dbReference type="ARBA" id="ARBA00023163"/>
    </source>
</evidence>
<dbReference type="PIRSF" id="PIRSF006171">
    <property type="entry name" value="RR_citrat_malat"/>
    <property type="match status" value="1"/>
</dbReference>
<evidence type="ECO:0000313" key="12">
    <source>
        <dbReference type="EMBL" id="MBD8036752.1"/>
    </source>
</evidence>
<dbReference type="InterPro" id="IPR036390">
    <property type="entry name" value="WH_DNA-bd_sf"/>
</dbReference>
<dbReference type="Pfam" id="PF20714">
    <property type="entry name" value="HTH_64"/>
    <property type="match status" value="1"/>
</dbReference>
<proteinExistence type="predicted"/>
<dbReference type="PROSITE" id="PS50110">
    <property type="entry name" value="RESPONSE_REGULATORY"/>
    <property type="match status" value="1"/>
</dbReference>
<reference evidence="12 13" key="1">
    <citation type="submission" date="2020-08" db="EMBL/GenBank/DDBJ databases">
        <title>A Genomic Blueprint of the Chicken Gut Microbiome.</title>
        <authorList>
            <person name="Gilroy R."/>
            <person name="Ravi A."/>
            <person name="Getino M."/>
            <person name="Pursley I."/>
            <person name="Horton D.L."/>
            <person name="Alikhan N.-F."/>
            <person name="Baker D."/>
            <person name="Gharbi K."/>
            <person name="Hall N."/>
            <person name="Watson M."/>
            <person name="Adriaenssens E.M."/>
            <person name="Foster-Nyarko E."/>
            <person name="Jarju S."/>
            <person name="Secka A."/>
            <person name="Antonio M."/>
            <person name="Oren A."/>
            <person name="Chaudhuri R."/>
            <person name="La Ragione R.M."/>
            <person name="Hildebrand F."/>
            <person name="Pallen M.J."/>
        </authorList>
    </citation>
    <scope>NUCLEOTIDE SEQUENCE [LARGE SCALE GENOMIC DNA]</scope>
    <source>
        <strain evidence="12 13">A46</strain>
    </source>
</reference>